<accession>A0A2K3KBY3</accession>
<evidence type="ECO:0000313" key="2">
    <source>
        <dbReference type="EMBL" id="PNX70906.1"/>
    </source>
</evidence>
<sequence length="71" mass="8669">MEWSLRAMGYWMTSSCKAESEPILVVVFVLRRNEEEEWDLKKKGRRKRQWQWVYDDNIIIIAAIYRALRCC</sequence>
<dbReference type="EMBL" id="ASHM01047765">
    <property type="protein sequence ID" value="PNX85008.1"/>
    <property type="molecule type" value="Genomic_DNA"/>
</dbReference>
<comment type="caution">
    <text evidence="1">The sequence shown here is derived from an EMBL/GenBank/DDBJ whole genome shotgun (WGS) entry which is preliminary data.</text>
</comment>
<evidence type="ECO:0000313" key="4">
    <source>
        <dbReference type="Proteomes" id="UP000236291"/>
    </source>
</evidence>
<protein>
    <submittedName>
        <fullName evidence="1">Uncharacterized protein</fullName>
    </submittedName>
</protein>
<reference evidence="1 4" key="2">
    <citation type="journal article" date="2017" name="Front. Plant Sci.">
        <title>Gene Classification and Mining of Molecular Markers Useful in Red Clover (Trifolium pratense) Breeding.</title>
        <authorList>
            <person name="Istvanek J."/>
            <person name="Dluhosova J."/>
            <person name="Dluhos P."/>
            <person name="Patkova L."/>
            <person name="Nedelnik J."/>
            <person name="Repkova J."/>
        </authorList>
    </citation>
    <scope>NUCLEOTIDE SEQUENCE [LARGE SCALE GENOMIC DNA]</scope>
    <source>
        <strain evidence="4">cv. Tatra</strain>
        <tissue evidence="1">Young leaves</tissue>
    </source>
</reference>
<dbReference type="EMBL" id="ASHM01158809">
    <property type="protein sequence ID" value="PNX63807.1"/>
    <property type="molecule type" value="Genomic_DNA"/>
</dbReference>
<gene>
    <name evidence="3" type="ORF">L195_g041073</name>
    <name evidence="2" type="ORF">L195_g057862</name>
    <name evidence="1" type="ORF">L195_g061805</name>
</gene>
<dbReference type="AlphaFoldDB" id="A0A2K3KBY3"/>
<dbReference type="EMBL" id="ASHM01117031">
    <property type="protein sequence ID" value="PNX70906.1"/>
    <property type="molecule type" value="Genomic_DNA"/>
</dbReference>
<organism evidence="1 4">
    <name type="scientific">Trifolium pratense</name>
    <name type="common">Red clover</name>
    <dbReference type="NCBI Taxonomy" id="57577"/>
    <lineage>
        <taxon>Eukaryota</taxon>
        <taxon>Viridiplantae</taxon>
        <taxon>Streptophyta</taxon>
        <taxon>Embryophyta</taxon>
        <taxon>Tracheophyta</taxon>
        <taxon>Spermatophyta</taxon>
        <taxon>Magnoliopsida</taxon>
        <taxon>eudicotyledons</taxon>
        <taxon>Gunneridae</taxon>
        <taxon>Pentapetalae</taxon>
        <taxon>rosids</taxon>
        <taxon>fabids</taxon>
        <taxon>Fabales</taxon>
        <taxon>Fabaceae</taxon>
        <taxon>Papilionoideae</taxon>
        <taxon>50 kb inversion clade</taxon>
        <taxon>NPAAA clade</taxon>
        <taxon>Hologalegina</taxon>
        <taxon>IRL clade</taxon>
        <taxon>Trifolieae</taxon>
        <taxon>Trifolium</taxon>
    </lineage>
</organism>
<reference evidence="1 4" key="1">
    <citation type="journal article" date="2014" name="Am. J. Bot.">
        <title>Genome assembly and annotation for red clover (Trifolium pratense; Fabaceae).</title>
        <authorList>
            <person name="Istvanek J."/>
            <person name="Jaros M."/>
            <person name="Krenek A."/>
            <person name="Repkova J."/>
        </authorList>
    </citation>
    <scope>NUCLEOTIDE SEQUENCE [LARGE SCALE GENOMIC DNA]</scope>
    <source>
        <strain evidence="4">cv. Tatra</strain>
        <tissue evidence="1">Young leaves</tissue>
    </source>
</reference>
<proteinExistence type="predicted"/>
<evidence type="ECO:0000313" key="1">
    <source>
        <dbReference type="EMBL" id="PNX63807.1"/>
    </source>
</evidence>
<evidence type="ECO:0000313" key="3">
    <source>
        <dbReference type="EMBL" id="PNX85008.1"/>
    </source>
</evidence>
<name>A0A2K3KBY3_TRIPR</name>
<dbReference type="Proteomes" id="UP000236291">
    <property type="component" value="Unassembled WGS sequence"/>
</dbReference>